<dbReference type="PROSITE" id="PS50835">
    <property type="entry name" value="IG_LIKE"/>
    <property type="match status" value="1"/>
</dbReference>
<feature type="domain" description="Ig-like" evidence="3">
    <location>
        <begin position="363"/>
        <end position="468"/>
    </location>
</feature>
<dbReference type="InterPro" id="IPR007110">
    <property type="entry name" value="Ig-like_dom"/>
</dbReference>
<feature type="region of interest" description="Disordered" evidence="1">
    <location>
        <begin position="238"/>
        <end position="257"/>
    </location>
</feature>
<dbReference type="EMBL" id="FNCN01000015">
    <property type="protein sequence ID" value="SDH39750.1"/>
    <property type="molecule type" value="Genomic_DNA"/>
</dbReference>
<reference evidence="4 5" key="1">
    <citation type="submission" date="2016-10" db="EMBL/GenBank/DDBJ databases">
        <authorList>
            <person name="de Groot N.N."/>
        </authorList>
    </citation>
    <scope>NUCLEOTIDE SEQUENCE [LARGE SCALE GENOMIC DNA]</scope>
    <source>
        <strain evidence="4 5">CPCC 201354</strain>
    </source>
</reference>
<dbReference type="SUPFAM" id="SSF56112">
    <property type="entry name" value="Protein kinase-like (PK-like)"/>
    <property type="match status" value="1"/>
</dbReference>
<feature type="region of interest" description="Disordered" evidence="1">
    <location>
        <begin position="268"/>
        <end position="304"/>
    </location>
</feature>
<dbReference type="AlphaFoldDB" id="A0A1G8C453"/>
<evidence type="ECO:0000313" key="5">
    <source>
        <dbReference type="Proteomes" id="UP000198923"/>
    </source>
</evidence>
<feature type="transmembrane region" description="Helical" evidence="2">
    <location>
        <begin position="340"/>
        <end position="359"/>
    </location>
</feature>
<dbReference type="Gene3D" id="1.10.510.10">
    <property type="entry name" value="Transferase(Phosphotransferase) domain 1"/>
    <property type="match status" value="1"/>
</dbReference>
<keyword evidence="2" id="KW-1133">Transmembrane helix</keyword>
<keyword evidence="5" id="KW-1185">Reference proteome</keyword>
<evidence type="ECO:0000256" key="1">
    <source>
        <dbReference type="SAM" id="MobiDB-lite"/>
    </source>
</evidence>
<proteinExistence type="predicted"/>
<dbReference type="InterPro" id="IPR011009">
    <property type="entry name" value="Kinase-like_dom_sf"/>
</dbReference>
<dbReference type="OrthoDB" id="3328426at2"/>
<keyword evidence="2" id="KW-0812">Transmembrane</keyword>
<keyword evidence="2" id="KW-0472">Membrane</keyword>
<sequence length="468" mass="48642">MTGRGDIAGFRLTLRSRAAELGTWTDARGPEGAPAGALLFDERLIADPAARDRLVAAVLTDRDLRQRAIPGLIPTADLVGGGDEVWLLTAQAVNPILAELLAPSGTPAPGVPEAVAVLTDTARTLLALHEAGHTHGAVHPGTVVIGDDGHARLAERGLSDALRGRAASPERDLASWASLARSLAGTWAAGTPKAAQTISAAAGLAPAEGLAEALNVLSDAGRPGRAVLAALARRRTETGSSFAIGGAPADPPTLRREAPDEGEIVTLLGAPAPPGDLGSTQHPYKSGGDDTRGDEVRFGPGVPVPTEAESIWRAGRERLQTVHAQPRHDQRAALWRRGRTIGAAVVFAVIVVAVVLVYLNQGPALAVSAVDIKAPKKVQGCGTTVTISGTIKTNGSSGEVRYEWLRNDRKEPIRQTDTVSSGSTSHEVSLKWTVEGPGDFTGIATLRVLSPIAEGGKVQDKATFTYRC</sequence>
<gene>
    <name evidence="4" type="ORF">SAMN05421505_11540</name>
</gene>
<feature type="compositionally biased region" description="Basic and acidic residues" evidence="1">
    <location>
        <begin position="287"/>
        <end position="297"/>
    </location>
</feature>
<protein>
    <recommendedName>
        <fullName evidence="3">Ig-like domain-containing protein</fullName>
    </recommendedName>
</protein>
<dbReference type="STRING" id="504805.SAMN05421505_11540"/>
<evidence type="ECO:0000259" key="3">
    <source>
        <dbReference type="PROSITE" id="PS50835"/>
    </source>
</evidence>
<dbReference type="Proteomes" id="UP000198923">
    <property type="component" value="Unassembled WGS sequence"/>
</dbReference>
<evidence type="ECO:0000313" key="4">
    <source>
        <dbReference type="EMBL" id="SDH39750.1"/>
    </source>
</evidence>
<dbReference type="RefSeq" id="WP_093171493.1">
    <property type="nucleotide sequence ID" value="NZ_FNCN01000015.1"/>
</dbReference>
<name>A0A1G8C453_9ACTN</name>
<accession>A0A1G8C453</accession>
<evidence type="ECO:0000256" key="2">
    <source>
        <dbReference type="SAM" id="Phobius"/>
    </source>
</evidence>
<organism evidence="4 5">
    <name type="scientific">Sinosporangium album</name>
    <dbReference type="NCBI Taxonomy" id="504805"/>
    <lineage>
        <taxon>Bacteria</taxon>
        <taxon>Bacillati</taxon>
        <taxon>Actinomycetota</taxon>
        <taxon>Actinomycetes</taxon>
        <taxon>Streptosporangiales</taxon>
        <taxon>Streptosporangiaceae</taxon>
        <taxon>Sinosporangium</taxon>
    </lineage>
</organism>